<gene>
    <name evidence="2" type="ORF">AABB29_07630</name>
</gene>
<protein>
    <submittedName>
        <fullName evidence="2">Uncharacterized protein</fullName>
    </submittedName>
</protein>
<organism evidence="2 3">
    <name type="scientific">Yoonia phaeophyticola</name>
    <dbReference type="NCBI Taxonomy" id="3137369"/>
    <lineage>
        <taxon>Bacteria</taxon>
        <taxon>Pseudomonadati</taxon>
        <taxon>Pseudomonadota</taxon>
        <taxon>Alphaproteobacteria</taxon>
        <taxon>Rhodobacterales</taxon>
        <taxon>Paracoccaceae</taxon>
        <taxon>Yoonia</taxon>
    </lineage>
</organism>
<dbReference type="Proteomes" id="UP001440612">
    <property type="component" value="Chromosome"/>
</dbReference>
<reference evidence="3" key="1">
    <citation type="submission" date="2024-04" db="EMBL/GenBank/DDBJ databases">
        <title>Phylogenomic analyses of a clade within the roseobacter group suggest taxonomic reassignments of species of the genera Aestuariivita, Citreicella, Loktanella, Nautella, Pelagibaca, Ruegeria, Thalassobius, Thiobacimonas and Tropicibacter, and the proposal o.</title>
        <authorList>
            <person name="Jeon C.O."/>
        </authorList>
    </citation>
    <scope>NUCLEOTIDE SEQUENCE [LARGE SCALE GENOMIC DNA]</scope>
    <source>
        <strain evidence="3">BS5-3</strain>
    </source>
</reference>
<feature type="region of interest" description="Disordered" evidence="1">
    <location>
        <begin position="25"/>
        <end position="47"/>
    </location>
</feature>
<evidence type="ECO:0000313" key="3">
    <source>
        <dbReference type="Proteomes" id="UP001440612"/>
    </source>
</evidence>
<accession>A0ABZ2VAX5</accession>
<evidence type="ECO:0000256" key="1">
    <source>
        <dbReference type="SAM" id="MobiDB-lite"/>
    </source>
</evidence>
<name>A0ABZ2VAX5_9RHOB</name>
<evidence type="ECO:0000313" key="2">
    <source>
        <dbReference type="EMBL" id="WZC50483.1"/>
    </source>
</evidence>
<proteinExistence type="predicted"/>
<dbReference type="RefSeq" id="WP_341368585.1">
    <property type="nucleotide sequence ID" value="NZ_CP150951.2"/>
</dbReference>
<sequence length="47" mass="5215">MVIRGVPERLAQDAWWLDDPIPAGAKRDWGYQAGGPRPNLPQKGSDQ</sequence>
<keyword evidence="3" id="KW-1185">Reference proteome</keyword>
<dbReference type="EMBL" id="CP150951">
    <property type="protein sequence ID" value="WZC50483.1"/>
    <property type="molecule type" value="Genomic_DNA"/>
</dbReference>